<feature type="domain" description="Chitin-binding type-2" evidence="8">
    <location>
        <begin position="33"/>
        <end position="100"/>
    </location>
</feature>
<proteinExistence type="predicted"/>
<evidence type="ECO:0000256" key="5">
    <source>
        <dbReference type="ARBA" id="ARBA00023180"/>
    </source>
</evidence>
<feature type="domain" description="Chitin-binding type-2" evidence="8">
    <location>
        <begin position="157"/>
        <end position="215"/>
    </location>
</feature>
<feature type="compositionally biased region" description="Acidic residues" evidence="6">
    <location>
        <begin position="310"/>
        <end position="319"/>
    </location>
</feature>
<dbReference type="SUPFAM" id="SSF57625">
    <property type="entry name" value="Invertebrate chitin-binding proteins"/>
    <property type="match status" value="5"/>
</dbReference>
<evidence type="ECO:0000256" key="2">
    <source>
        <dbReference type="ARBA" id="ARBA00022729"/>
    </source>
</evidence>
<dbReference type="Pfam" id="PF01607">
    <property type="entry name" value="CBM_14"/>
    <property type="match status" value="5"/>
</dbReference>
<feature type="chain" id="PRO_5042059112" description="Chitin-binding type-2 domain-containing protein" evidence="7">
    <location>
        <begin position="17"/>
        <end position="482"/>
    </location>
</feature>
<evidence type="ECO:0000256" key="1">
    <source>
        <dbReference type="ARBA" id="ARBA00022669"/>
    </source>
</evidence>
<comment type="caution">
    <text evidence="9">The sequence shown here is derived from an EMBL/GenBank/DDBJ whole genome shotgun (WGS) entry which is preliminary data.</text>
</comment>
<keyword evidence="2 7" id="KW-0732">Signal</keyword>
<feature type="signal peptide" evidence="7">
    <location>
        <begin position="1"/>
        <end position="16"/>
    </location>
</feature>
<organism evidence="9 10">
    <name type="scientific">Mythimna separata</name>
    <name type="common">Oriental armyworm</name>
    <name type="synonym">Pseudaletia separata</name>
    <dbReference type="NCBI Taxonomy" id="271217"/>
    <lineage>
        <taxon>Eukaryota</taxon>
        <taxon>Metazoa</taxon>
        <taxon>Ecdysozoa</taxon>
        <taxon>Arthropoda</taxon>
        <taxon>Hexapoda</taxon>
        <taxon>Insecta</taxon>
        <taxon>Pterygota</taxon>
        <taxon>Neoptera</taxon>
        <taxon>Endopterygota</taxon>
        <taxon>Lepidoptera</taxon>
        <taxon>Glossata</taxon>
        <taxon>Ditrysia</taxon>
        <taxon>Noctuoidea</taxon>
        <taxon>Noctuidae</taxon>
        <taxon>Noctuinae</taxon>
        <taxon>Hadenini</taxon>
        <taxon>Mythimna</taxon>
    </lineage>
</organism>
<evidence type="ECO:0000259" key="8">
    <source>
        <dbReference type="PROSITE" id="PS50940"/>
    </source>
</evidence>
<dbReference type="InterPro" id="IPR036508">
    <property type="entry name" value="Chitin-bd_dom_sf"/>
</dbReference>
<dbReference type="PROSITE" id="PS50940">
    <property type="entry name" value="CHIT_BIND_II"/>
    <property type="match status" value="5"/>
</dbReference>
<dbReference type="SMART" id="SM00494">
    <property type="entry name" value="ChtBD2"/>
    <property type="match status" value="5"/>
</dbReference>
<evidence type="ECO:0000256" key="6">
    <source>
        <dbReference type="SAM" id="MobiDB-lite"/>
    </source>
</evidence>
<feature type="compositionally biased region" description="Low complexity" evidence="6">
    <location>
        <begin position="114"/>
        <end position="148"/>
    </location>
</feature>
<evidence type="ECO:0000256" key="7">
    <source>
        <dbReference type="SAM" id="SignalP"/>
    </source>
</evidence>
<evidence type="ECO:0000313" key="10">
    <source>
        <dbReference type="Proteomes" id="UP001231518"/>
    </source>
</evidence>
<feature type="domain" description="Chitin-binding type-2" evidence="8">
    <location>
        <begin position="424"/>
        <end position="482"/>
    </location>
</feature>
<keyword evidence="3" id="KW-0677">Repeat</keyword>
<keyword evidence="5" id="KW-0325">Glycoprotein</keyword>
<dbReference type="Proteomes" id="UP001231518">
    <property type="component" value="Chromosome 29"/>
</dbReference>
<feature type="region of interest" description="Disordered" evidence="6">
    <location>
        <begin position="102"/>
        <end position="148"/>
    </location>
</feature>
<dbReference type="GO" id="GO:0005576">
    <property type="term" value="C:extracellular region"/>
    <property type="evidence" value="ECO:0007669"/>
    <property type="project" value="InterPro"/>
</dbReference>
<accession>A0AAD7Y754</accession>
<dbReference type="AlphaFoldDB" id="A0AAD7Y754"/>
<evidence type="ECO:0000256" key="3">
    <source>
        <dbReference type="ARBA" id="ARBA00022737"/>
    </source>
</evidence>
<feature type="domain" description="Chitin-binding type-2" evidence="8">
    <location>
        <begin position="240"/>
        <end position="298"/>
    </location>
</feature>
<dbReference type="InterPro" id="IPR002557">
    <property type="entry name" value="Chitin-bd_dom"/>
</dbReference>
<name>A0AAD7Y754_MYTSE</name>
<reference evidence="9" key="1">
    <citation type="submission" date="2023-03" db="EMBL/GenBank/DDBJ databases">
        <title>Chromosome-level genomes of two armyworms, Mythimna separata and Mythimna loreyi, provide insights into the biosynthesis and reception of sex pheromones.</title>
        <authorList>
            <person name="Zhao H."/>
        </authorList>
    </citation>
    <scope>NUCLEOTIDE SEQUENCE</scope>
    <source>
        <strain evidence="9">BeijingLab</strain>
        <tissue evidence="9">Pupa</tissue>
    </source>
</reference>
<dbReference type="PANTHER" id="PTHR23301">
    <property type="entry name" value="CHITIN BINDING PERITROPHIN-A"/>
    <property type="match status" value="1"/>
</dbReference>
<evidence type="ECO:0000313" key="9">
    <source>
        <dbReference type="EMBL" id="KAJ8704688.1"/>
    </source>
</evidence>
<dbReference type="InterPro" id="IPR051940">
    <property type="entry name" value="Chitin_bind-dev_reg"/>
</dbReference>
<dbReference type="EMBL" id="JARGEI010000031">
    <property type="protein sequence ID" value="KAJ8704688.1"/>
    <property type="molecule type" value="Genomic_DNA"/>
</dbReference>
<sequence length="482" mass="52420">MIKTFLLLTGLALVQARSSGDAVVNSARLYVPHEDCPKEETHYLLPHEYDCTLFYYCIYGMKYNAPRGCAPGTEFDPELQTEFDPELQVCVHASESGCTLPGWNTTPGSGGSTAGPTAGPTEAPTAAPTGPTDPTVAPTAGPVPVSTPSPNDCETLANGCPADFSIHKLLPHEDYCHLFYYCDNGEKILRACDEPLYFNSELELCVWSWQTTCVNDGPYTYPPTAAPEIATTPEVEDFLENGCPVNSQIPFLLPHETCEKYYECDDGEKIERDCQTGTVFNPDIQACDWPSNVPQCEGSPGATAPPPAPEGEEPPLPDLDWEALPNGCPANFEIDWLLPHESECGLYYACDQGELIGLDCPAGLHFSPSRQICTWPAEAGCEFWTPDGCQSPLGDEGCTGSQKAVDTIVQESEQELAEEWEALPNGCPANYEIDFLLPHEDDCGKFYYCVHGGKVELSCADGTQFSTAEQRCVWPEEAGCAN</sequence>
<dbReference type="GO" id="GO:0008061">
    <property type="term" value="F:chitin binding"/>
    <property type="evidence" value="ECO:0007669"/>
    <property type="project" value="UniProtKB-KW"/>
</dbReference>
<keyword evidence="4" id="KW-1015">Disulfide bond</keyword>
<keyword evidence="1" id="KW-0147">Chitin-binding</keyword>
<dbReference type="PANTHER" id="PTHR23301:SF0">
    <property type="entry name" value="CHITIN-BINDING TYPE-2 DOMAIN-CONTAINING PROTEIN-RELATED"/>
    <property type="match status" value="1"/>
</dbReference>
<feature type="region of interest" description="Disordered" evidence="6">
    <location>
        <begin position="294"/>
        <end position="319"/>
    </location>
</feature>
<feature type="domain" description="Chitin-binding type-2" evidence="8">
    <location>
        <begin position="325"/>
        <end position="383"/>
    </location>
</feature>
<dbReference type="Gene3D" id="2.170.140.10">
    <property type="entry name" value="Chitin binding domain"/>
    <property type="match status" value="5"/>
</dbReference>
<evidence type="ECO:0000256" key="4">
    <source>
        <dbReference type="ARBA" id="ARBA00023157"/>
    </source>
</evidence>
<keyword evidence="10" id="KW-1185">Reference proteome</keyword>
<protein>
    <recommendedName>
        <fullName evidence="8">Chitin-binding type-2 domain-containing protein</fullName>
    </recommendedName>
</protein>
<gene>
    <name evidence="9" type="ORF">PYW07_011876</name>
</gene>